<protein>
    <submittedName>
        <fullName evidence="7">Small-conductance mechanosensitive channel-like protein</fullName>
    </submittedName>
</protein>
<dbReference type="InterPro" id="IPR006685">
    <property type="entry name" value="MscS_channel_2nd"/>
</dbReference>
<evidence type="ECO:0000259" key="6">
    <source>
        <dbReference type="Pfam" id="PF00924"/>
    </source>
</evidence>
<feature type="transmembrane region" description="Helical" evidence="5">
    <location>
        <begin position="111"/>
        <end position="140"/>
    </location>
</feature>
<dbReference type="KEGG" id="thf:MA03_01825"/>
<dbReference type="GO" id="GO:0016020">
    <property type="term" value="C:membrane"/>
    <property type="evidence" value="ECO:0007669"/>
    <property type="project" value="UniProtKB-SubCell"/>
</dbReference>
<dbReference type="Pfam" id="PF00924">
    <property type="entry name" value="MS_channel_2nd"/>
    <property type="match status" value="1"/>
</dbReference>
<evidence type="ECO:0000313" key="7">
    <source>
        <dbReference type="EMBL" id="AKG39300.1"/>
    </source>
</evidence>
<feature type="domain" description="Mechanosensitive ion channel MscS" evidence="6">
    <location>
        <begin position="130"/>
        <end position="189"/>
    </location>
</feature>
<comment type="subcellular location">
    <subcellularLocation>
        <location evidence="1">Membrane</location>
    </subcellularLocation>
</comment>
<dbReference type="Proteomes" id="UP000067434">
    <property type="component" value="Chromosome"/>
</dbReference>
<dbReference type="STRING" id="1550241.MA03_01825"/>
<keyword evidence="8" id="KW-1185">Reference proteome</keyword>
<evidence type="ECO:0000313" key="8">
    <source>
        <dbReference type="Proteomes" id="UP000067434"/>
    </source>
</evidence>
<feature type="transmembrane region" description="Helical" evidence="5">
    <location>
        <begin position="82"/>
        <end position="105"/>
    </location>
</feature>
<evidence type="ECO:0000256" key="2">
    <source>
        <dbReference type="ARBA" id="ARBA00022692"/>
    </source>
</evidence>
<gene>
    <name evidence="7" type="ORF">MA03_01825</name>
</gene>
<reference evidence="7 8" key="1">
    <citation type="journal article" date="2015" name="Stand. Genomic Sci.">
        <title>Complete genome sequence of and proposal of Thermofilum uzonense sp. nov. a novel hyperthermophilic crenarchaeon and emended description of the genus Thermofilum.</title>
        <authorList>
            <person name="Toshchakov S.V."/>
            <person name="Korzhenkov A.A."/>
            <person name="Samarov N.I."/>
            <person name="Mazunin I.O."/>
            <person name="Mozhey O.I."/>
            <person name="Shmyr I.S."/>
            <person name="Derbikova K.S."/>
            <person name="Taranov E.A."/>
            <person name="Dominova I.N."/>
            <person name="Bonch-Osmolovskaya E.A."/>
            <person name="Patrushev M.V."/>
            <person name="Podosokorskaya O.A."/>
            <person name="Kublanov I.V."/>
        </authorList>
    </citation>
    <scope>NUCLEOTIDE SEQUENCE [LARGE SCALE GENOMIC DNA]</scope>
    <source>
        <strain evidence="7 8">1807-2</strain>
    </source>
</reference>
<sequence length="196" mass="20897">MPQKIRGATINLILWILLYIIVNALIFATIPSLIPSFKDLIDPYSTYIGIGLALFFGYMIVRSFSNLVYWMLRIRHPHSTAAAVRSIFTIMGIGALAAGIAGGAAGGAAGVALGGFIGMIIGYATQQVLGQAVAGLFVLLARPVRIGDYVNVAGEQGVIEDISTLFTQVKKDDGTIALIPNNQLVGSKIYIIKRSQ</sequence>
<name>A0A0F7FK25_9CREN</name>
<evidence type="ECO:0000256" key="5">
    <source>
        <dbReference type="SAM" id="Phobius"/>
    </source>
</evidence>
<dbReference type="PANTHER" id="PTHR30221">
    <property type="entry name" value="SMALL-CONDUCTANCE MECHANOSENSITIVE CHANNEL"/>
    <property type="match status" value="1"/>
</dbReference>
<dbReference type="PATRIC" id="fig|1550241.5.peg.372"/>
<dbReference type="HOGENOM" id="CLU_115707_0_0_2"/>
<keyword evidence="2 5" id="KW-0812">Transmembrane</keyword>
<feature type="transmembrane region" description="Helical" evidence="5">
    <location>
        <begin position="46"/>
        <end position="70"/>
    </location>
</feature>
<dbReference type="PANTHER" id="PTHR30221:SF1">
    <property type="entry name" value="SMALL-CONDUCTANCE MECHANOSENSITIVE CHANNEL"/>
    <property type="match status" value="1"/>
</dbReference>
<dbReference type="EMBL" id="CP009961">
    <property type="protein sequence ID" value="AKG39300.1"/>
    <property type="molecule type" value="Genomic_DNA"/>
</dbReference>
<dbReference type="GO" id="GO:0008381">
    <property type="term" value="F:mechanosensitive monoatomic ion channel activity"/>
    <property type="evidence" value="ECO:0007669"/>
    <property type="project" value="InterPro"/>
</dbReference>
<proteinExistence type="predicted"/>
<evidence type="ECO:0000256" key="1">
    <source>
        <dbReference type="ARBA" id="ARBA00004370"/>
    </source>
</evidence>
<evidence type="ECO:0000256" key="4">
    <source>
        <dbReference type="ARBA" id="ARBA00023136"/>
    </source>
</evidence>
<keyword evidence="4 5" id="KW-0472">Membrane</keyword>
<feature type="transmembrane region" description="Helical" evidence="5">
    <location>
        <begin position="12"/>
        <end position="34"/>
    </location>
</feature>
<dbReference type="SUPFAM" id="SSF50182">
    <property type="entry name" value="Sm-like ribonucleoproteins"/>
    <property type="match status" value="1"/>
</dbReference>
<dbReference type="InterPro" id="IPR045275">
    <property type="entry name" value="MscS_archaea/bacteria_type"/>
</dbReference>
<dbReference type="InterPro" id="IPR023408">
    <property type="entry name" value="MscS_beta-dom_sf"/>
</dbReference>
<dbReference type="InterPro" id="IPR010920">
    <property type="entry name" value="LSM_dom_sf"/>
</dbReference>
<dbReference type="Gene3D" id="2.30.30.60">
    <property type="match status" value="1"/>
</dbReference>
<dbReference type="AlphaFoldDB" id="A0A0F7FK25"/>
<accession>A0A0F7FK25</accession>
<organism evidence="7 8">
    <name type="scientific">Infirmifilum uzonense</name>
    <dbReference type="NCBI Taxonomy" id="1550241"/>
    <lineage>
        <taxon>Archaea</taxon>
        <taxon>Thermoproteota</taxon>
        <taxon>Thermoprotei</taxon>
        <taxon>Thermofilales</taxon>
        <taxon>Thermofilaceae</taxon>
        <taxon>Infirmifilum</taxon>
    </lineage>
</organism>
<keyword evidence="3 5" id="KW-1133">Transmembrane helix</keyword>
<evidence type="ECO:0000256" key="3">
    <source>
        <dbReference type="ARBA" id="ARBA00022989"/>
    </source>
</evidence>